<reference evidence="3" key="1">
    <citation type="submission" date="2013-03" db="EMBL/GenBank/DDBJ databases">
        <authorList>
            <person name="Jeffery W."/>
            <person name="Warren W."/>
            <person name="Wilson R.K."/>
        </authorList>
    </citation>
    <scope>NUCLEOTIDE SEQUENCE</scope>
    <source>
        <strain evidence="3">female</strain>
    </source>
</reference>
<proteinExistence type="predicted"/>
<dbReference type="GeneTree" id="ENSGT00940000179048"/>
<dbReference type="AlphaFoldDB" id="A0A3B1JN87"/>
<dbReference type="Ensembl" id="ENSAMXT00000048585.1">
    <property type="protein sequence ID" value="ENSAMXP00000043783.1"/>
    <property type="gene ID" value="ENSAMXG00000035537.1"/>
</dbReference>
<dbReference type="InterPro" id="IPR009057">
    <property type="entry name" value="Homeodomain-like_sf"/>
</dbReference>
<reference evidence="2" key="3">
    <citation type="submission" date="2025-08" db="UniProtKB">
        <authorList>
            <consortium name="Ensembl"/>
        </authorList>
    </citation>
    <scope>IDENTIFICATION</scope>
</reference>
<keyword evidence="3" id="KW-1185">Reference proteome</keyword>
<reference evidence="3" key="2">
    <citation type="journal article" date="2014" name="Nat. Commun.">
        <title>The cavefish genome reveals candidate genes for eye loss.</title>
        <authorList>
            <person name="McGaugh S.E."/>
            <person name="Gross J.B."/>
            <person name="Aken B."/>
            <person name="Blin M."/>
            <person name="Borowsky R."/>
            <person name="Chalopin D."/>
            <person name="Hinaux H."/>
            <person name="Jeffery W.R."/>
            <person name="Keene A."/>
            <person name="Ma L."/>
            <person name="Minx P."/>
            <person name="Murphy D."/>
            <person name="O'Quin K.E."/>
            <person name="Retaux S."/>
            <person name="Rohner N."/>
            <person name="Searle S.M."/>
            <person name="Stahl B.A."/>
            <person name="Tabin C."/>
            <person name="Volff J.N."/>
            <person name="Yoshizawa M."/>
            <person name="Warren W.C."/>
        </authorList>
    </citation>
    <scope>NUCLEOTIDE SEQUENCE [LARGE SCALE GENOMIC DNA]</scope>
    <source>
        <strain evidence="3">female</strain>
    </source>
</reference>
<dbReference type="InParanoid" id="A0A3B1JN87"/>
<sequence length="132" mass="14641">MGQTLSDFESGRIVGLREAGWSNRRIGRHLGWSDMVVAQCWQQWITEGTVYRHRGSGCPRNTTDIDSTPLTTFQASGGIKGNHSETTGRRWYKEPMSSKTSTTDPTSLAVSTVFLPTSGKLECDRLEACDLQ</sequence>
<dbReference type="Proteomes" id="UP000018467">
    <property type="component" value="Unassembled WGS sequence"/>
</dbReference>
<accession>A0A3B1JN87</accession>
<evidence type="ECO:0000313" key="3">
    <source>
        <dbReference type="Proteomes" id="UP000018467"/>
    </source>
</evidence>
<protein>
    <recommendedName>
        <fullName evidence="4">Tc3 transposase DNA binding domain-containing protein</fullName>
    </recommendedName>
</protein>
<dbReference type="SUPFAM" id="SSF46689">
    <property type="entry name" value="Homeodomain-like"/>
    <property type="match status" value="1"/>
</dbReference>
<evidence type="ECO:0000313" key="2">
    <source>
        <dbReference type="Ensembl" id="ENSAMXP00000043783.1"/>
    </source>
</evidence>
<evidence type="ECO:0000256" key="1">
    <source>
        <dbReference type="SAM" id="MobiDB-lite"/>
    </source>
</evidence>
<reference evidence="2" key="4">
    <citation type="submission" date="2025-09" db="UniProtKB">
        <authorList>
            <consortium name="Ensembl"/>
        </authorList>
    </citation>
    <scope>IDENTIFICATION</scope>
</reference>
<organism evidence="2 3">
    <name type="scientific">Astyanax mexicanus</name>
    <name type="common">Blind cave fish</name>
    <name type="synonym">Astyanax fasciatus mexicanus</name>
    <dbReference type="NCBI Taxonomy" id="7994"/>
    <lineage>
        <taxon>Eukaryota</taxon>
        <taxon>Metazoa</taxon>
        <taxon>Chordata</taxon>
        <taxon>Craniata</taxon>
        <taxon>Vertebrata</taxon>
        <taxon>Euteleostomi</taxon>
        <taxon>Actinopterygii</taxon>
        <taxon>Neopterygii</taxon>
        <taxon>Teleostei</taxon>
        <taxon>Ostariophysi</taxon>
        <taxon>Characiformes</taxon>
        <taxon>Characoidei</taxon>
        <taxon>Acestrorhamphidae</taxon>
        <taxon>Acestrorhamphinae</taxon>
        <taxon>Astyanax</taxon>
    </lineage>
</organism>
<feature type="compositionally biased region" description="Polar residues" evidence="1">
    <location>
        <begin position="62"/>
        <end position="75"/>
    </location>
</feature>
<name>A0A3B1JN87_ASTMX</name>
<dbReference type="Gene3D" id="1.10.10.60">
    <property type="entry name" value="Homeodomain-like"/>
    <property type="match status" value="1"/>
</dbReference>
<evidence type="ECO:0008006" key="4">
    <source>
        <dbReference type="Google" id="ProtNLM"/>
    </source>
</evidence>
<feature type="region of interest" description="Disordered" evidence="1">
    <location>
        <begin position="62"/>
        <end position="87"/>
    </location>
</feature>